<proteinExistence type="predicted"/>
<feature type="transmembrane region" description="Helical" evidence="2">
    <location>
        <begin position="118"/>
        <end position="139"/>
    </location>
</feature>
<reference evidence="3 4" key="1">
    <citation type="journal article" date="2016" name="Mol. Biol. Evol.">
        <title>Comparative Genomics of Early-Diverging Mushroom-Forming Fungi Provides Insights into the Origins of Lignocellulose Decay Capabilities.</title>
        <authorList>
            <person name="Nagy L.G."/>
            <person name="Riley R."/>
            <person name="Tritt A."/>
            <person name="Adam C."/>
            <person name="Daum C."/>
            <person name="Floudas D."/>
            <person name="Sun H."/>
            <person name="Yadav J.S."/>
            <person name="Pangilinan J."/>
            <person name="Larsson K.H."/>
            <person name="Matsuura K."/>
            <person name="Barry K."/>
            <person name="Labutti K."/>
            <person name="Kuo R."/>
            <person name="Ohm R.A."/>
            <person name="Bhattacharya S.S."/>
            <person name="Shirouzu T."/>
            <person name="Yoshinaga Y."/>
            <person name="Martin F.M."/>
            <person name="Grigoriev I.V."/>
            <person name="Hibbett D.S."/>
        </authorList>
    </citation>
    <scope>NUCLEOTIDE SEQUENCE [LARGE SCALE GENOMIC DNA]</scope>
    <source>
        <strain evidence="3 4">L-15889</strain>
    </source>
</reference>
<feature type="transmembrane region" description="Helical" evidence="2">
    <location>
        <begin position="55"/>
        <end position="76"/>
    </location>
</feature>
<feature type="transmembrane region" description="Helical" evidence="2">
    <location>
        <begin position="201"/>
        <end position="219"/>
    </location>
</feature>
<name>A0A165SDX6_9APHY</name>
<evidence type="ECO:0000313" key="3">
    <source>
        <dbReference type="EMBL" id="KZT71849.1"/>
    </source>
</evidence>
<protein>
    <recommendedName>
        <fullName evidence="5">Transmembrane protein</fullName>
    </recommendedName>
</protein>
<feature type="transmembrane region" description="Helical" evidence="2">
    <location>
        <begin position="225"/>
        <end position="246"/>
    </location>
</feature>
<feature type="transmembrane region" description="Helical" evidence="2">
    <location>
        <begin position="159"/>
        <end position="181"/>
    </location>
</feature>
<organism evidence="3 4">
    <name type="scientific">Daedalea quercina L-15889</name>
    <dbReference type="NCBI Taxonomy" id="1314783"/>
    <lineage>
        <taxon>Eukaryota</taxon>
        <taxon>Fungi</taxon>
        <taxon>Dikarya</taxon>
        <taxon>Basidiomycota</taxon>
        <taxon>Agaricomycotina</taxon>
        <taxon>Agaricomycetes</taxon>
        <taxon>Polyporales</taxon>
        <taxon>Fomitopsis</taxon>
    </lineage>
</organism>
<dbReference type="EMBL" id="KV429043">
    <property type="protein sequence ID" value="KZT71849.1"/>
    <property type="molecule type" value="Genomic_DNA"/>
</dbReference>
<evidence type="ECO:0000256" key="2">
    <source>
        <dbReference type="SAM" id="Phobius"/>
    </source>
</evidence>
<evidence type="ECO:0008006" key="5">
    <source>
        <dbReference type="Google" id="ProtNLM"/>
    </source>
</evidence>
<feature type="transmembrane region" description="Helical" evidence="2">
    <location>
        <begin position="88"/>
        <end position="106"/>
    </location>
</feature>
<feature type="compositionally biased region" description="Basic and acidic residues" evidence="1">
    <location>
        <begin position="338"/>
        <end position="347"/>
    </location>
</feature>
<keyword evidence="2" id="KW-0472">Membrane</keyword>
<dbReference type="OrthoDB" id="3197626at2759"/>
<dbReference type="Proteomes" id="UP000076727">
    <property type="component" value="Unassembled WGS sequence"/>
</dbReference>
<feature type="region of interest" description="Disordered" evidence="1">
    <location>
        <begin position="312"/>
        <end position="347"/>
    </location>
</feature>
<dbReference type="STRING" id="1314783.A0A165SDX6"/>
<keyword evidence="2" id="KW-0812">Transmembrane</keyword>
<evidence type="ECO:0000256" key="1">
    <source>
        <dbReference type="SAM" id="MobiDB-lite"/>
    </source>
</evidence>
<gene>
    <name evidence="3" type="ORF">DAEQUDRAFT_723454</name>
</gene>
<keyword evidence="4" id="KW-1185">Reference proteome</keyword>
<keyword evidence="2" id="KW-1133">Transmembrane helix</keyword>
<accession>A0A165SDX6</accession>
<evidence type="ECO:0000313" key="4">
    <source>
        <dbReference type="Proteomes" id="UP000076727"/>
    </source>
</evidence>
<sequence>MASSKWSSSAELEIDEDAFIKLMHCLAGVYFWEFFTSLDFEWAFITGKKKFQWPLVFYMLDRYCLFFALIGILIALDTKIEVNCQALYIFNQLFGDAAVGLASINLSIRTMAVWSQKLYIVIPLVLVILGHWSLILQGAQLTATWVPGEGCAIVKTNKTVLAATFIYSMCFDLMVMILNVIKLWGRTKRSHLVSLLFKDGLIYFFVAFIANAIATSFMLLDLNAIMTIIFNVPAAIASTIVACRAVRRLSDFSSSGPEIYTSTSHSGGVNFRSVTHPMQSTNGVATRPRSNHHPKDLSAGVHVQMQTFTVEEAPDSLRPRALDLESAGSETDVGSPVDYKDYKAEAL</sequence>
<dbReference type="AlphaFoldDB" id="A0A165SDX6"/>